<dbReference type="CDD" id="cd00009">
    <property type="entry name" value="AAA"/>
    <property type="match status" value="1"/>
</dbReference>
<organism evidence="10 11">
    <name type="scientific">Desulfomonile tiedjei (strain ATCC 49306 / DSM 6799 / DCB-1)</name>
    <dbReference type="NCBI Taxonomy" id="706587"/>
    <lineage>
        <taxon>Bacteria</taxon>
        <taxon>Pseudomonadati</taxon>
        <taxon>Thermodesulfobacteriota</taxon>
        <taxon>Desulfomonilia</taxon>
        <taxon>Desulfomonilales</taxon>
        <taxon>Desulfomonilaceae</taxon>
        <taxon>Desulfomonile</taxon>
    </lineage>
</organism>
<evidence type="ECO:0000256" key="1">
    <source>
        <dbReference type="ARBA" id="ARBA00022553"/>
    </source>
</evidence>
<dbReference type="Proteomes" id="UP000006055">
    <property type="component" value="Chromosome"/>
</dbReference>
<dbReference type="FunFam" id="3.40.50.300:FF:000006">
    <property type="entry name" value="DNA-binding transcriptional regulator NtrC"/>
    <property type="match status" value="1"/>
</dbReference>
<dbReference type="InterPro" id="IPR002078">
    <property type="entry name" value="Sigma_54_int"/>
</dbReference>
<dbReference type="Gene3D" id="1.10.10.60">
    <property type="entry name" value="Homeodomain-like"/>
    <property type="match status" value="1"/>
</dbReference>
<dbReference type="SUPFAM" id="SSF52540">
    <property type="entry name" value="P-loop containing nucleoside triphosphate hydrolases"/>
    <property type="match status" value="1"/>
</dbReference>
<evidence type="ECO:0000259" key="8">
    <source>
        <dbReference type="PROSITE" id="PS50045"/>
    </source>
</evidence>
<dbReference type="PROSITE" id="PS50110">
    <property type="entry name" value="RESPONSE_REGULATORY"/>
    <property type="match status" value="1"/>
</dbReference>
<gene>
    <name evidence="10" type="ordered locus">Desti_1756</name>
</gene>
<protein>
    <submittedName>
        <fullName evidence="10">Response regulator with CheY-like receiver, AAA-type ATPase, and DNA-binding domains</fullName>
    </submittedName>
</protein>
<dbReference type="InterPro" id="IPR027417">
    <property type="entry name" value="P-loop_NTPase"/>
</dbReference>
<evidence type="ECO:0000256" key="7">
    <source>
        <dbReference type="PROSITE-ProRule" id="PRU00169"/>
    </source>
</evidence>
<dbReference type="InterPro" id="IPR025662">
    <property type="entry name" value="Sigma_54_int_dom_ATP-bd_1"/>
</dbReference>
<keyword evidence="5" id="KW-0805">Transcription regulation</keyword>
<keyword evidence="3" id="KW-0067">ATP-binding</keyword>
<evidence type="ECO:0000256" key="2">
    <source>
        <dbReference type="ARBA" id="ARBA00022741"/>
    </source>
</evidence>
<dbReference type="GO" id="GO:0000160">
    <property type="term" value="P:phosphorelay signal transduction system"/>
    <property type="evidence" value="ECO:0007669"/>
    <property type="project" value="UniProtKB-KW"/>
</dbReference>
<sequence length="471" mass="52672">MNANSYELFPSGFCMVEQLRKILVVDDEPNMLHMLHAVLTQDGFEPTCAESGPQALELVEKEEFDFILSDVRMPGMDGIQLVENLRARRVEAIVILMSAYGSIDLALEAIRKGAYDYISKPFKTDEVVLTLRKASERERLRREVVMLKRRLLRTEGNPTIIAKSKGMHAILESARQVAGFDSPVLITGESGTGKELMAREIHARSRIAQGPFVAINCGAIPRSLLETELFGHAKGAFTGASAAKPGLFEEAHGGTLFLDEIGSMDMSLQVKILRAVDNGEIRRVGQNSARQVKVRILAATNEDLTAAIEQGTFRSDLYYRLNVVQIHIPPLRERREDVIPLVEHFITIFNVKLGLSVKRITREAKEALTRHTWKGNVRELQNVIERAMILTETDSITLESLPHDIRDSFSTYGEGNQVEETLSLKKAAKVLEKDLILRALDRTGGNRSQAALLLEISYPSLLQRIKDYGIR</sequence>
<feature type="domain" description="Response regulatory" evidence="9">
    <location>
        <begin position="21"/>
        <end position="135"/>
    </location>
</feature>
<dbReference type="Pfam" id="PF00072">
    <property type="entry name" value="Response_reg"/>
    <property type="match status" value="1"/>
</dbReference>
<dbReference type="InterPro" id="IPR002197">
    <property type="entry name" value="HTH_Fis"/>
</dbReference>
<dbReference type="KEGG" id="dti:Desti_1756"/>
<dbReference type="FunFam" id="3.40.50.2300:FF:000018">
    <property type="entry name" value="DNA-binding transcriptional regulator NtrC"/>
    <property type="match status" value="1"/>
</dbReference>
<dbReference type="Gene3D" id="1.10.8.60">
    <property type="match status" value="1"/>
</dbReference>
<evidence type="ECO:0000256" key="4">
    <source>
        <dbReference type="ARBA" id="ARBA00023012"/>
    </source>
</evidence>
<keyword evidence="2" id="KW-0547">Nucleotide-binding</keyword>
<dbReference type="InterPro" id="IPR011006">
    <property type="entry name" value="CheY-like_superfamily"/>
</dbReference>
<name>I4C4H5_DESTA</name>
<dbReference type="PROSITE" id="PS00675">
    <property type="entry name" value="SIGMA54_INTERACT_1"/>
    <property type="match status" value="1"/>
</dbReference>
<accession>I4C4H5</accession>
<dbReference type="Pfam" id="PF00158">
    <property type="entry name" value="Sigma54_activat"/>
    <property type="match status" value="1"/>
</dbReference>
<evidence type="ECO:0000256" key="5">
    <source>
        <dbReference type="ARBA" id="ARBA00023015"/>
    </source>
</evidence>
<dbReference type="InterPro" id="IPR058031">
    <property type="entry name" value="AAA_lid_NorR"/>
</dbReference>
<dbReference type="SMART" id="SM00382">
    <property type="entry name" value="AAA"/>
    <property type="match status" value="1"/>
</dbReference>
<keyword evidence="6" id="KW-0804">Transcription</keyword>
<proteinExistence type="predicted"/>
<evidence type="ECO:0000256" key="3">
    <source>
        <dbReference type="ARBA" id="ARBA00022840"/>
    </source>
</evidence>
<dbReference type="GO" id="GO:0005524">
    <property type="term" value="F:ATP binding"/>
    <property type="evidence" value="ECO:0007669"/>
    <property type="project" value="UniProtKB-KW"/>
</dbReference>
<evidence type="ECO:0000313" key="11">
    <source>
        <dbReference type="Proteomes" id="UP000006055"/>
    </source>
</evidence>
<dbReference type="PROSITE" id="PS50045">
    <property type="entry name" value="SIGMA54_INTERACT_4"/>
    <property type="match status" value="1"/>
</dbReference>
<dbReference type="SUPFAM" id="SSF52172">
    <property type="entry name" value="CheY-like"/>
    <property type="match status" value="1"/>
</dbReference>
<dbReference type="RefSeq" id="WP_014809612.1">
    <property type="nucleotide sequence ID" value="NC_018025.1"/>
</dbReference>
<keyword evidence="10" id="KW-0238">DNA-binding</keyword>
<dbReference type="SUPFAM" id="SSF46689">
    <property type="entry name" value="Homeodomain-like"/>
    <property type="match status" value="1"/>
</dbReference>
<dbReference type="eggNOG" id="COG2204">
    <property type="taxonomic scope" value="Bacteria"/>
</dbReference>
<feature type="modified residue" description="4-aspartylphosphate" evidence="7">
    <location>
        <position position="70"/>
    </location>
</feature>
<dbReference type="HOGENOM" id="CLU_000445_0_6_7"/>
<keyword evidence="4" id="KW-0902">Two-component regulatory system</keyword>
<keyword evidence="11" id="KW-1185">Reference proteome</keyword>
<dbReference type="EMBL" id="CP003360">
    <property type="protein sequence ID" value="AFM24466.1"/>
    <property type="molecule type" value="Genomic_DNA"/>
</dbReference>
<dbReference type="InterPro" id="IPR001789">
    <property type="entry name" value="Sig_transdc_resp-reg_receiver"/>
</dbReference>
<dbReference type="Gene3D" id="3.40.50.2300">
    <property type="match status" value="1"/>
</dbReference>
<feature type="domain" description="Sigma-54 factor interaction" evidence="8">
    <location>
        <begin position="160"/>
        <end position="389"/>
    </location>
</feature>
<dbReference type="InterPro" id="IPR003593">
    <property type="entry name" value="AAA+_ATPase"/>
</dbReference>
<dbReference type="InterPro" id="IPR025943">
    <property type="entry name" value="Sigma_54_int_dom_ATP-bd_2"/>
</dbReference>
<dbReference type="InterPro" id="IPR009057">
    <property type="entry name" value="Homeodomain-like_sf"/>
</dbReference>
<dbReference type="PRINTS" id="PR01590">
    <property type="entry name" value="HTHFIS"/>
</dbReference>
<dbReference type="STRING" id="706587.Desti_1756"/>
<evidence type="ECO:0000256" key="6">
    <source>
        <dbReference type="ARBA" id="ARBA00023163"/>
    </source>
</evidence>
<keyword evidence="1 7" id="KW-0597">Phosphoprotein</keyword>
<dbReference type="Pfam" id="PF25601">
    <property type="entry name" value="AAA_lid_14"/>
    <property type="match status" value="1"/>
</dbReference>
<dbReference type="SMART" id="SM00448">
    <property type="entry name" value="REC"/>
    <property type="match status" value="1"/>
</dbReference>
<dbReference type="AlphaFoldDB" id="I4C4H5"/>
<dbReference type="PANTHER" id="PTHR32071">
    <property type="entry name" value="TRANSCRIPTIONAL REGULATORY PROTEIN"/>
    <property type="match status" value="1"/>
</dbReference>
<dbReference type="PROSITE" id="PS00676">
    <property type="entry name" value="SIGMA54_INTERACT_2"/>
    <property type="match status" value="1"/>
</dbReference>
<dbReference type="PANTHER" id="PTHR32071:SF113">
    <property type="entry name" value="ALGINATE BIOSYNTHESIS TRANSCRIPTIONAL REGULATORY PROTEIN ALGB"/>
    <property type="match status" value="1"/>
</dbReference>
<dbReference type="Gene3D" id="3.40.50.300">
    <property type="entry name" value="P-loop containing nucleotide triphosphate hydrolases"/>
    <property type="match status" value="1"/>
</dbReference>
<evidence type="ECO:0000259" key="9">
    <source>
        <dbReference type="PROSITE" id="PS50110"/>
    </source>
</evidence>
<dbReference type="GO" id="GO:0043565">
    <property type="term" value="F:sequence-specific DNA binding"/>
    <property type="evidence" value="ECO:0007669"/>
    <property type="project" value="InterPro"/>
</dbReference>
<dbReference type="Pfam" id="PF02954">
    <property type="entry name" value="HTH_8"/>
    <property type="match status" value="1"/>
</dbReference>
<dbReference type="GO" id="GO:0006355">
    <property type="term" value="P:regulation of DNA-templated transcription"/>
    <property type="evidence" value="ECO:0007669"/>
    <property type="project" value="InterPro"/>
</dbReference>
<reference evidence="11" key="1">
    <citation type="submission" date="2012-06" db="EMBL/GenBank/DDBJ databases">
        <title>Complete sequence of chromosome of Desulfomonile tiedjei DSM 6799.</title>
        <authorList>
            <person name="Lucas S."/>
            <person name="Copeland A."/>
            <person name="Lapidus A."/>
            <person name="Glavina del Rio T."/>
            <person name="Dalin E."/>
            <person name="Tice H."/>
            <person name="Bruce D."/>
            <person name="Goodwin L."/>
            <person name="Pitluck S."/>
            <person name="Peters L."/>
            <person name="Ovchinnikova G."/>
            <person name="Zeytun A."/>
            <person name="Lu M."/>
            <person name="Kyrpides N."/>
            <person name="Mavromatis K."/>
            <person name="Ivanova N."/>
            <person name="Brettin T."/>
            <person name="Detter J.C."/>
            <person name="Han C."/>
            <person name="Larimer F."/>
            <person name="Land M."/>
            <person name="Hauser L."/>
            <person name="Markowitz V."/>
            <person name="Cheng J.-F."/>
            <person name="Hugenholtz P."/>
            <person name="Woyke T."/>
            <person name="Wu D."/>
            <person name="Spring S."/>
            <person name="Schroeder M."/>
            <person name="Brambilla E."/>
            <person name="Klenk H.-P."/>
            <person name="Eisen J.A."/>
        </authorList>
    </citation>
    <scope>NUCLEOTIDE SEQUENCE [LARGE SCALE GENOMIC DNA]</scope>
    <source>
        <strain evidence="11">ATCC 49306 / DSM 6799 / DCB-1</strain>
    </source>
</reference>
<evidence type="ECO:0000313" key="10">
    <source>
        <dbReference type="EMBL" id="AFM24466.1"/>
    </source>
</evidence>